<keyword evidence="9" id="KW-1185">Reference proteome</keyword>
<keyword evidence="2" id="KW-0547">Nucleotide-binding</keyword>
<evidence type="ECO:0000256" key="1">
    <source>
        <dbReference type="ARBA" id="ARBA00022679"/>
    </source>
</evidence>
<dbReference type="AlphaFoldDB" id="A0A3N2QYU4"/>
<dbReference type="EC" id="2.7.6.2" evidence="5"/>
<reference evidence="8 9" key="1">
    <citation type="submission" date="2018-10" db="EMBL/GenBank/DDBJ databases">
        <title>Histidinibacterium lentulum gen. nov., sp. nov., a marine bacterium from the culture broth of Picochlorum sp. 122.</title>
        <authorList>
            <person name="Wang G."/>
        </authorList>
    </citation>
    <scope>NUCLEOTIDE SEQUENCE [LARGE SCALE GENOMIC DNA]</scope>
    <source>
        <strain evidence="8 9">B17</strain>
    </source>
</reference>
<keyword evidence="4" id="KW-0067">ATP-binding</keyword>
<protein>
    <recommendedName>
        <fullName evidence="5">Thiamine diphosphokinase</fullName>
        <ecNumber evidence="5">2.7.6.2</ecNumber>
    </recommendedName>
</protein>
<evidence type="ECO:0000313" key="9">
    <source>
        <dbReference type="Proteomes" id="UP000268016"/>
    </source>
</evidence>
<dbReference type="SUPFAM" id="SSF63862">
    <property type="entry name" value="Thiamin pyrophosphokinase, substrate-binding domain"/>
    <property type="match status" value="1"/>
</dbReference>
<keyword evidence="1 8" id="KW-0808">Transferase</keyword>
<organism evidence="8 9">
    <name type="scientific">Histidinibacterium lentulum</name>
    <dbReference type="NCBI Taxonomy" id="2480588"/>
    <lineage>
        <taxon>Bacteria</taxon>
        <taxon>Pseudomonadati</taxon>
        <taxon>Pseudomonadota</taxon>
        <taxon>Alphaproteobacteria</taxon>
        <taxon>Rhodobacterales</taxon>
        <taxon>Paracoccaceae</taxon>
        <taxon>Histidinibacterium</taxon>
    </lineage>
</organism>
<dbReference type="InterPro" id="IPR036371">
    <property type="entry name" value="TPK_B1-bd_sf"/>
</dbReference>
<dbReference type="GO" id="GO:0016301">
    <property type="term" value="F:kinase activity"/>
    <property type="evidence" value="ECO:0007669"/>
    <property type="project" value="UniProtKB-KW"/>
</dbReference>
<dbReference type="GO" id="GO:0004788">
    <property type="term" value="F:thiamine diphosphokinase activity"/>
    <property type="evidence" value="ECO:0007669"/>
    <property type="project" value="UniProtKB-UniRule"/>
</dbReference>
<comment type="caution">
    <text evidence="8">The sequence shown here is derived from an EMBL/GenBank/DDBJ whole genome shotgun (WGS) entry which is preliminary data.</text>
</comment>
<dbReference type="OrthoDB" id="7057856at2"/>
<feature type="domain" description="Thiamin pyrophosphokinase catalytic" evidence="6">
    <location>
        <begin position="55"/>
        <end position="147"/>
    </location>
</feature>
<evidence type="ECO:0000313" key="8">
    <source>
        <dbReference type="EMBL" id="ROU00370.1"/>
    </source>
</evidence>
<dbReference type="NCBIfam" id="TIGR01378">
    <property type="entry name" value="thi_PPkinase"/>
    <property type="match status" value="1"/>
</dbReference>
<name>A0A3N2QYU4_9RHOB</name>
<dbReference type="GO" id="GO:0005524">
    <property type="term" value="F:ATP binding"/>
    <property type="evidence" value="ECO:0007669"/>
    <property type="project" value="UniProtKB-KW"/>
</dbReference>
<dbReference type="PANTHER" id="PTHR41299:SF1">
    <property type="entry name" value="THIAMINE PYROPHOSPHOKINASE"/>
    <property type="match status" value="1"/>
</dbReference>
<dbReference type="Pfam" id="PF04263">
    <property type="entry name" value="TPK_catalytic"/>
    <property type="match status" value="1"/>
</dbReference>
<dbReference type="InterPro" id="IPR007373">
    <property type="entry name" value="Thiamin_PyroPKinase_B1-bd"/>
</dbReference>
<dbReference type="Gene3D" id="3.40.50.10240">
    <property type="entry name" value="Thiamin pyrophosphokinase, catalytic domain"/>
    <property type="match status" value="1"/>
</dbReference>
<evidence type="ECO:0000256" key="5">
    <source>
        <dbReference type="NCBIfam" id="TIGR01378"/>
    </source>
</evidence>
<proteinExistence type="predicted"/>
<dbReference type="GO" id="GO:0030975">
    <property type="term" value="F:thiamine binding"/>
    <property type="evidence" value="ECO:0007669"/>
    <property type="project" value="InterPro"/>
</dbReference>
<feature type="domain" description="Thiamin pyrophosphokinase thiamin-binding" evidence="7">
    <location>
        <begin position="170"/>
        <end position="221"/>
    </location>
</feature>
<dbReference type="InterPro" id="IPR053149">
    <property type="entry name" value="TPK"/>
</dbReference>
<dbReference type="GO" id="GO:0006772">
    <property type="term" value="P:thiamine metabolic process"/>
    <property type="evidence" value="ECO:0007669"/>
    <property type="project" value="UniProtKB-UniRule"/>
</dbReference>
<dbReference type="PANTHER" id="PTHR41299">
    <property type="entry name" value="THIAMINE PYROPHOSPHOKINASE"/>
    <property type="match status" value="1"/>
</dbReference>
<dbReference type="InterPro" id="IPR007371">
    <property type="entry name" value="TPK_catalytic"/>
</dbReference>
<evidence type="ECO:0000259" key="7">
    <source>
        <dbReference type="Pfam" id="PF04265"/>
    </source>
</evidence>
<evidence type="ECO:0000256" key="4">
    <source>
        <dbReference type="ARBA" id="ARBA00022840"/>
    </source>
</evidence>
<evidence type="ECO:0000259" key="6">
    <source>
        <dbReference type="Pfam" id="PF04263"/>
    </source>
</evidence>
<evidence type="ECO:0000256" key="2">
    <source>
        <dbReference type="ARBA" id="ARBA00022741"/>
    </source>
</evidence>
<sequence>MAKNAGLFHVEIGECPKHSSQSRVTRPIVHSDAPLTLVGGGVTGAHDLGESLALAPRLVGADGGGDVALAAGYRPEAVIGDLDSLSQEARDTLGPAVHRIAEQETTDFDKALRSIAAPVVIAVGMTGGRFDHDLAALNVLVRHAQRRCVLLGSESLVFLAPPELPLPLDASETVSLFPMGPCRAESEGLLWPLGGLELSPWGRVATSNSATGPVTVRVDGPRLLVILGRSRLREVVEALSGPGPRWD</sequence>
<dbReference type="GO" id="GO:0009229">
    <property type="term" value="P:thiamine diphosphate biosynthetic process"/>
    <property type="evidence" value="ECO:0007669"/>
    <property type="project" value="InterPro"/>
</dbReference>
<accession>A0A3N2QYU4</accession>
<keyword evidence="3 8" id="KW-0418">Kinase</keyword>
<evidence type="ECO:0000256" key="3">
    <source>
        <dbReference type="ARBA" id="ARBA00022777"/>
    </source>
</evidence>
<dbReference type="InterPro" id="IPR036759">
    <property type="entry name" value="TPK_catalytic_sf"/>
</dbReference>
<dbReference type="InterPro" id="IPR006282">
    <property type="entry name" value="Thi_PPkinase"/>
</dbReference>
<dbReference type="CDD" id="cd07995">
    <property type="entry name" value="TPK"/>
    <property type="match status" value="1"/>
</dbReference>
<dbReference type="Proteomes" id="UP000268016">
    <property type="component" value="Unassembled WGS sequence"/>
</dbReference>
<dbReference type="Pfam" id="PF04265">
    <property type="entry name" value="TPK_B1_binding"/>
    <property type="match status" value="1"/>
</dbReference>
<dbReference type="SUPFAM" id="SSF63999">
    <property type="entry name" value="Thiamin pyrophosphokinase, catalytic domain"/>
    <property type="match status" value="1"/>
</dbReference>
<gene>
    <name evidence="8" type="ORF">EAT49_13655</name>
</gene>
<dbReference type="EMBL" id="RDRB01000006">
    <property type="protein sequence ID" value="ROU00370.1"/>
    <property type="molecule type" value="Genomic_DNA"/>
</dbReference>